<dbReference type="Proteomes" id="UP001521184">
    <property type="component" value="Unassembled WGS sequence"/>
</dbReference>
<evidence type="ECO:0000313" key="3">
    <source>
        <dbReference type="Proteomes" id="UP001521184"/>
    </source>
</evidence>
<reference evidence="2 3" key="1">
    <citation type="journal article" date="2023" name="Plant Dis.">
        <title>First Report of Diplodia intermedia Causing Canker and Dieback Diseases on Apple Trees in Canada.</title>
        <authorList>
            <person name="Ellouze W."/>
            <person name="Ilyukhin E."/>
            <person name="Sulman M."/>
            <person name="Ali S."/>
        </authorList>
    </citation>
    <scope>NUCLEOTIDE SEQUENCE [LARGE SCALE GENOMIC DNA]</scope>
    <source>
        <strain evidence="2 3">M45-28</strain>
    </source>
</reference>
<organism evidence="2 3">
    <name type="scientific">Diplodia intermedia</name>
    <dbReference type="NCBI Taxonomy" id="856260"/>
    <lineage>
        <taxon>Eukaryota</taxon>
        <taxon>Fungi</taxon>
        <taxon>Dikarya</taxon>
        <taxon>Ascomycota</taxon>
        <taxon>Pezizomycotina</taxon>
        <taxon>Dothideomycetes</taxon>
        <taxon>Dothideomycetes incertae sedis</taxon>
        <taxon>Botryosphaeriales</taxon>
        <taxon>Botryosphaeriaceae</taxon>
        <taxon>Diplodia</taxon>
    </lineage>
</organism>
<gene>
    <name evidence="2" type="ORF">SLS58_001922</name>
</gene>
<comment type="caution">
    <text evidence="2">The sequence shown here is derived from an EMBL/GenBank/DDBJ whole genome shotgun (WGS) entry which is preliminary data.</text>
</comment>
<name>A0ABR3U0M5_9PEZI</name>
<protein>
    <submittedName>
        <fullName evidence="2">Uncharacterized protein</fullName>
    </submittedName>
</protein>
<feature type="region of interest" description="Disordered" evidence="1">
    <location>
        <begin position="26"/>
        <end position="61"/>
    </location>
</feature>
<evidence type="ECO:0000313" key="2">
    <source>
        <dbReference type="EMBL" id="KAL1648744.1"/>
    </source>
</evidence>
<keyword evidence="3" id="KW-1185">Reference proteome</keyword>
<proteinExistence type="predicted"/>
<feature type="compositionally biased region" description="Low complexity" evidence="1">
    <location>
        <begin position="50"/>
        <end position="61"/>
    </location>
</feature>
<dbReference type="EMBL" id="JAKEKT020000008">
    <property type="protein sequence ID" value="KAL1648744.1"/>
    <property type="molecule type" value="Genomic_DNA"/>
</dbReference>
<evidence type="ECO:0000256" key="1">
    <source>
        <dbReference type="SAM" id="MobiDB-lite"/>
    </source>
</evidence>
<sequence length="61" mass="6569">MMRDASAAARTPSRLELRAEYFRTMEQQDPEYGAESDLNGTSTANEELDGVVVGSVSASEA</sequence>
<accession>A0ABR3U0M5</accession>